<protein>
    <recommendedName>
        <fullName evidence="7">Methyltransferase domain-containing protein</fullName>
    </recommendedName>
</protein>
<organism evidence="5 6">
    <name type="scientific">Antrodiella citrinella</name>
    <dbReference type="NCBI Taxonomy" id="2447956"/>
    <lineage>
        <taxon>Eukaryota</taxon>
        <taxon>Fungi</taxon>
        <taxon>Dikarya</taxon>
        <taxon>Basidiomycota</taxon>
        <taxon>Agaricomycotina</taxon>
        <taxon>Agaricomycetes</taxon>
        <taxon>Polyporales</taxon>
        <taxon>Steccherinaceae</taxon>
        <taxon>Antrodiella</taxon>
    </lineage>
</organism>
<dbReference type="OrthoDB" id="2094832at2759"/>
<evidence type="ECO:0000313" key="5">
    <source>
        <dbReference type="EMBL" id="THH31627.1"/>
    </source>
</evidence>
<dbReference type="Gene3D" id="3.40.50.150">
    <property type="entry name" value="Vaccinia Virus protein VP39"/>
    <property type="match status" value="1"/>
</dbReference>
<name>A0A4S4N0W4_9APHY</name>
<evidence type="ECO:0008006" key="7">
    <source>
        <dbReference type="Google" id="ProtNLM"/>
    </source>
</evidence>
<keyword evidence="2" id="KW-0808">Transferase</keyword>
<evidence type="ECO:0000256" key="3">
    <source>
        <dbReference type="ARBA" id="ARBA00022691"/>
    </source>
</evidence>
<keyword evidence="3" id="KW-0949">S-adenosyl-L-methionine</keyword>
<keyword evidence="6" id="KW-1185">Reference proteome</keyword>
<dbReference type="GO" id="GO:0016740">
    <property type="term" value="F:transferase activity"/>
    <property type="evidence" value="ECO:0007669"/>
    <property type="project" value="UniProtKB-KW"/>
</dbReference>
<gene>
    <name evidence="5" type="ORF">EUX98_g2555</name>
</gene>
<accession>A0A4S4N0W4</accession>
<dbReference type="SUPFAM" id="SSF53335">
    <property type="entry name" value="S-adenosyl-L-methionine-dependent methyltransferases"/>
    <property type="match status" value="1"/>
</dbReference>
<dbReference type="InterPro" id="IPR029063">
    <property type="entry name" value="SAM-dependent_MTases_sf"/>
</dbReference>
<comment type="caution">
    <text evidence="5">The sequence shown here is derived from an EMBL/GenBank/DDBJ whole genome shotgun (WGS) entry which is preliminary data.</text>
</comment>
<comment type="pathway">
    <text evidence="1">Secondary metabolite biosynthesis.</text>
</comment>
<dbReference type="InterPro" id="IPR051654">
    <property type="entry name" value="Meroterpenoid_MTases"/>
</dbReference>
<dbReference type="EMBL" id="SGPM01000041">
    <property type="protein sequence ID" value="THH31627.1"/>
    <property type="molecule type" value="Genomic_DNA"/>
</dbReference>
<evidence type="ECO:0000256" key="1">
    <source>
        <dbReference type="ARBA" id="ARBA00005179"/>
    </source>
</evidence>
<dbReference type="PANTHER" id="PTHR35897:SF1">
    <property type="entry name" value="METHYLTRANSFERASE AUSD"/>
    <property type="match status" value="1"/>
</dbReference>
<evidence type="ECO:0000313" key="6">
    <source>
        <dbReference type="Proteomes" id="UP000308730"/>
    </source>
</evidence>
<comment type="similarity">
    <text evidence="4">Belongs to the class I-like SAM-binding methyltransferase superfamily.</text>
</comment>
<dbReference type="Proteomes" id="UP000308730">
    <property type="component" value="Unassembled WGS sequence"/>
</dbReference>
<dbReference type="AlphaFoldDB" id="A0A4S4N0W4"/>
<sequence>MPQEHTPDASLIPSLDPSILTLDDSERAFLHASISNDEAEVRKRVSDVQERAYAKYPYPCIRAFHHVNLMMSKNAIYGEVLEAGQSGDTIFLDLGCCMGTDVRKLVFDGYPASNVVGCDLRQEFIDLGYELYKDRSSCAIRFIVDDIFDADAPTDHAASDLAQVTRLCQLKDRVSHFYLGALFHLYDEQTQFAIALAVGKLLHKEKGGIAFGRHHGVTKEGVADDHLGRNRYAHSPTSWTTMWRQVFTQLVSAEFANSRIVVDAVLNAGFAKEILGAPSQTGMMYWSVKIV</sequence>
<dbReference type="PANTHER" id="PTHR35897">
    <property type="entry name" value="METHYLTRANSFERASE AUSD"/>
    <property type="match status" value="1"/>
</dbReference>
<evidence type="ECO:0000256" key="2">
    <source>
        <dbReference type="ARBA" id="ARBA00022679"/>
    </source>
</evidence>
<proteinExistence type="inferred from homology"/>
<evidence type="ECO:0000256" key="4">
    <source>
        <dbReference type="ARBA" id="ARBA00038314"/>
    </source>
</evidence>
<reference evidence="5 6" key="1">
    <citation type="submission" date="2019-02" db="EMBL/GenBank/DDBJ databases">
        <title>Genome sequencing of the rare red list fungi Antrodiella citrinella (Flaviporus citrinellus).</title>
        <authorList>
            <person name="Buettner E."/>
            <person name="Kellner H."/>
        </authorList>
    </citation>
    <scope>NUCLEOTIDE SEQUENCE [LARGE SCALE GENOMIC DNA]</scope>
    <source>
        <strain evidence="5 6">DSM 108506</strain>
    </source>
</reference>